<dbReference type="InterPro" id="IPR014729">
    <property type="entry name" value="Rossmann-like_a/b/a_fold"/>
</dbReference>
<keyword evidence="4" id="KW-1185">Reference proteome</keyword>
<dbReference type="KEGG" id="hhy:Halhy_2606"/>
<dbReference type="HOGENOM" id="CLU_049301_3_0_10"/>
<dbReference type="PRINTS" id="PR01438">
    <property type="entry name" value="UNVRSLSTRESS"/>
</dbReference>
<accession>F4KZN9</accession>
<proteinExistence type="inferred from homology"/>
<feature type="domain" description="UspA" evidence="2">
    <location>
        <begin position="152"/>
        <end position="295"/>
    </location>
</feature>
<sequence>MTTFSRTLVAMDLSVMDPKLLQWVGTLDSKLGFQKVYFLHVMPDFSAPKNVDIEFHTLFSAGYPADEKAHDRIAEDIEKILGKHPGLEFAIEVREGKPYQKVVHLSEAKDIELLIIGRKKQSDGSGISARRITRAVKCNVMVVPENAAVKLQHIMVPIDFCDLSAKALRVALDMARKNPEIKITALYVMDLPPSNYYDRPYANKGMQEMLHKAANETFDNFLAELGDMSSVNLEKVILDNTLNHTARHITSFSLQQHADLIIMGAQGHSTWDNLWFGSVTEHVVEMAASPVLVIR</sequence>
<evidence type="ECO:0000313" key="4">
    <source>
        <dbReference type="Proteomes" id="UP000008461"/>
    </source>
</evidence>
<comment type="similarity">
    <text evidence="1">Belongs to the universal stress protein A family.</text>
</comment>
<dbReference type="EMBL" id="CP002691">
    <property type="protein sequence ID" value="AEE50475.1"/>
    <property type="molecule type" value="Genomic_DNA"/>
</dbReference>
<name>F4KZN9_HALH1</name>
<dbReference type="eggNOG" id="COG0589">
    <property type="taxonomic scope" value="Bacteria"/>
</dbReference>
<dbReference type="STRING" id="760192.Halhy_2606"/>
<dbReference type="InterPro" id="IPR006016">
    <property type="entry name" value="UspA"/>
</dbReference>
<reference evidence="3 4" key="1">
    <citation type="journal article" date="2011" name="Stand. Genomic Sci.">
        <title>Complete genome sequence of Haliscomenobacter hydrossis type strain (O).</title>
        <authorList>
            <consortium name="US DOE Joint Genome Institute (JGI-PGF)"/>
            <person name="Daligault H."/>
            <person name="Lapidus A."/>
            <person name="Zeytun A."/>
            <person name="Nolan M."/>
            <person name="Lucas S."/>
            <person name="Del Rio T.G."/>
            <person name="Tice H."/>
            <person name="Cheng J.F."/>
            <person name="Tapia R."/>
            <person name="Han C."/>
            <person name="Goodwin L."/>
            <person name="Pitluck S."/>
            <person name="Liolios K."/>
            <person name="Pagani I."/>
            <person name="Ivanova N."/>
            <person name="Huntemann M."/>
            <person name="Mavromatis K."/>
            <person name="Mikhailova N."/>
            <person name="Pati A."/>
            <person name="Chen A."/>
            <person name="Palaniappan K."/>
            <person name="Land M."/>
            <person name="Hauser L."/>
            <person name="Brambilla E.M."/>
            <person name="Rohde M."/>
            <person name="Verbarg S."/>
            <person name="Goker M."/>
            <person name="Bristow J."/>
            <person name="Eisen J.A."/>
            <person name="Markowitz V."/>
            <person name="Hugenholtz P."/>
            <person name="Kyrpides N.C."/>
            <person name="Klenk H.P."/>
            <person name="Woyke T."/>
        </authorList>
    </citation>
    <scope>NUCLEOTIDE SEQUENCE [LARGE SCALE GENOMIC DNA]</scope>
    <source>
        <strain evidence="4">ATCC 27775 / DSM 1100 / LMG 10767 / O</strain>
    </source>
</reference>
<reference key="2">
    <citation type="submission" date="2011-04" db="EMBL/GenBank/DDBJ databases">
        <title>Complete sequence of chromosome of Haliscomenobacter hydrossis DSM 1100.</title>
        <authorList>
            <consortium name="US DOE Joint Genome Institute (JGI-PGF)"/>
            <person name="Lucas S."/>
            <person name="Han J."/>
            <person name="Lapidus A."/>
            <person name="Bruce D."/>
            <person name="Goodwin L."/>
            <person name="Pitluck S."/>
            <person name="Peters L."/>
            <person name="Kyrpides N."/>
            <person name="Mavromatis K."/>
            <person name="Ivanova N."/>
            <person name="Ovchinnikova G."/>
            <person name="Pagani I."/>
            <person name="Daligault H."/>
            <person name="Detter J.C."/>
            <person name="Han C."/>
            <person name="Land M."/>
            <person name="Hauser L."/>
            <person name="Markowitz V."/>
            <person name="Cheng J.-F."/>
            <person name="Hugenholtz P."/>
            <person name="Woyke T."/>
            <person name="Wu D."/>
            <person name="Verbarg S."/>
            <person name="Frueling A."/>
            <person name="Brambilla E."/>
            <person name="Klenk H.-P."/>
            <person name="Eisen J.A."/>
        </authorList>
    </citation>
    <scope>NUCLEOTIDE SEQUENCE</scope>
    <source>
        <strain>DSM 1100</strain>
    </source>
</reference>
<dbReference type="Gene3D" id="3.40.50.620">
    <property type="entry name" value="HUPs"/>
    <property type="match status" value="2"/>
</dbReference>
<dbReference type="OrthoDB" id="1522996at2"/>
<dbReference type="PANTHER" id="PTHR46268">
    <property type="entry name" value="STRESS RESPONSE PROTEIN NHAX"/>
    <property type="match status" value="1"/>
</dbReference>
<dbReference type="SUPFAM" id="SSF52402">
    <property type="entry name" value="Adenine nucleotide alpha hydrolases-like"/>
    <property type="match status" value="2"/>
</dbReference>
<dbReference type="Proteomes" id="UP000008461">
    <property type="component" value="Chromosome"/>
</dbReference>
<evidence type="ECO:0000256" key="1">
    <source>
        <dbReference type="ARBA" id="ARBA00008791"/>
    </source>
</evidence>
<protein>
    <submittedName>
        <fullName evidence="3">UspA domain-containing protein</fullName>
    </submittedName>
</protein>
<dbReference type="PANTHER" id="PTHR46268:SF6">
    <property type="entry name" value="UNIVERSAL STRESS PROTEIN UP12"/>
    <property type="match status" value="1"/>
</dbReference>
<organism evidence="3 4">
    <name type="scientific">Haliscomenobacter hydrossis (strain ATCC 27775 / DSM 1100 / LMG 10767 / O)</name>
    <dbReference type="NCBI Taxonomy" id="760192"/>
    <lineage>
        <taxon>Bacteria</taxon>
        <taxon>Pseudomonadati</taxon>
        <taxon>Bacteroidota</taxon>
        <taxon>Saprospiria</taxon>
        <taxon>Saprospirales</taxon>
        <taxon>Haliscomenobacteraceae</taxon>
        <taxon>Haliscomenobacter</taxon>
    </lineage>
</organism>
<dbReference type="CDD" id="cd00293">
    <property type="entry name" value="USP-like"/>
    <property type="match status" value="2"/>
</dbReference>
<dbReference type="AlphaFoldDB" id="F4KZN9"/>
<gene>
    <name evidence="3" type="ordered locus">Halhy_2606</name>
</gene>
<dbReference type="RefSeq" id="WP_013765023.1">
    <property type="nucleotide sequence ID" value="NC_015510.1"/>
</dbReference>
<dbReference type="Pfam" id="PF00582">
    <property type="entry name" value="Usp"/>
    <property type="match status" value="2"/>
</dbReference>
<evidence type="ECO:0000259" key="2">
    <source>
        <dbReference type="Pfam" id="PF00582"/>
    </source>
</evidence>
<dbReference type="InterPro" id="IPR006015">
    <property type="entry name" value="Universal_stress_UspA"/>
</dbReference>
<feature type="domain" description="UspA" evidence="2">
    <location>
        <begin position="4"/>
        <end position="144"/>
    </location>
</feature>
<evidence type="ECO:0000313" key="3">
    <source>
        <dbReference type="EMBL" id="AEE50475.1"/>
    </source>
</evidence>